<feature type="domain" description="Helicase ATP-binding" evidence="7">
    <location>
        <begin position="41"/>
        <end position="221"/>
    </location>
</feature>
<feature type="compositionally biased region" description="Basic residues" evidence="6">
    <location>
        <begin position="907"/>
        <end position="917"/>
    </location>
</feature>
<dbReference type="GO" id="GO:0016787">
    <property type="term" value="F:hydrolase activity"/>
    <property type="evidence" value="ECO:0007669"/>
    <property type="project" value="UniProtKB-KW"/>
</dbReference>
<dbReference type="InterPro" id="IPR027417">
    <property type="entry name" value="P-loop_NTPase"/>
</dbReference>
<evidence type="ECO:0000256" key="3">
    <source>
        <dbReference type="ARBA" id="ARBA00022806"/>
    </source>
</evidence>
<dbReference type="GO" id="GO:0003724">
    <property type="term" value="F:RNA helicase activity"/>
    <property type="evidence" value="ECO:0007669"/>
    <property type="project" value="InterPro"/>
</dbReference>
<dbReference type="InterPro" id="IPR050079">
    <property type="entry name" value="DEAD_box_RNA_helicase"/>
</dbReference>
<feature type="compositionally biased region" description="Basic and acidic residues" evidence="6">
    <location>
        <begin position="635"/>
        <end position="644"/>
    </location>
</feature>
<dbReference type="SMART" id="SM00487">
    <property type="entry name" value="DEXDc"/>
    <property type="match status" value="1"/>
</dbReference>
<dbReference type="InterPro" id="IPR014014">
    <property type="entry name" value="RNA_helicase_DEAD_Q_motif"/>
</dbReference>
<dbReference type="SMART" id="SM00490">
    <property type="entry name" value="HELICc"/>
    <property type="match status" value="1"/>
</dbReference>
<dbReference type="OrthoDB" id="10261375at2759"/>
<dbReference type="GeneID" id="22913038"/>
<dbReference type="eggNOG" id="KOG0337">
    <property type="taxonomic scope" value="Eukaryota"/>
</dbReference>
<dbReference type="CDD" id="cd18787">
    <property type="entry name" value="SF2_C_DEAD"/>
    <property type="match status" value="1"/>
</dbReference>
<dbReference type="InterPro" id="IPR011545">
    <property type="entry name" value="DEAD/DEAH_box_helicase_dom"/>
</dbReference>
<dbReference type="RefSeq" id="XP_011134116.1">
    <property type="nucleotide sequence ID" value="XM_011135814.1"/>
</dbReference>
<feature type="compositionally biased region" description="Basic residues" evidence="6">
    <location>
        <begin position="672"/>
        <end position="689"/>
    </location>
</feature>
<sequence>MAAEKKGRGPFEKLGLCEDVSRVATKMGYSLPTPVQRKVIPVILSGIGDVVANARTGSGKTAAFLLPLLHRLESHSKVVGARGLVVQPTRELAMQSGLVLRKMLMKLVQTSSSELLRVCYLIGGMSMAKQFEHLSNNPDILIVTPGRLVHHMVEADYELGRVCMTIFDEADMLFEMGFESDISYITSKLTWNERQSVFLSATMPAQLVSFARGRLFNPQYVQLDSENSLPDTLALELYFIRSPDKTAALLYWLFNIMEPQTQAIVFCSTAHVVSFLGEILTRHHIKATQLCGQLTQFQRQEAMKSFTKKQSNILLTTDVAARGLDINSLHYVVHYSFPASAKLFIHRSGRTARKGQMGTCISFITKEEFPYLMDLLLFSGKKLKVENKTADSITQIASELGLHFDDENPNEIGKDQMKKDLEKVVSRSSHEGLDIGGFPDLNEYREMVATAIVEDDYVKRLMESMGGGEIMYMKHRQPASKQSLRRGAEVMQMLGGPNSIADSVHPLLTQRSNVDNSASKFITTSPGRGLPEIFGTKNDHIKTDQIKVKKEEQSAANVFRTDEIIELDKDLLRSFRPTRGKGIGVAKAVFMDMKSMMQKRQDISEAAVKGLKALESSDEEEPYRHTNQPLPSHPDANDYSHGEDVDREDVDGEDVDGEDVDGEDVDADSKLLNRRPAKPRMSRAARRKLKEGCANAHRTSSLRQRQLESISDFALQSDKRDEATVAREMGLSLNSGVVMQNEAFGIIGDDQESMKKTKKVMKWNVRKKTYETTDINRAGQKVKTDSSAKSIVESKGLYKRWAAQSDRRIQAVGEREDAHLSRTFSGRRRPEVEAEPTEVIPLRELTKNQELVRKIEQKLPLTNREQRRRKALLNRQANPIITGTTKNTSTSKNTKTKSSYNEGAGRLTRKQRAKGQRSRAQSQRVFRGMVQKQMKNRSKK</sequence>
<evidence type="ECO:0000256" key="2">
    <source>
        <dbReference type="ARBA" id="ARBA00022801"/>
    </source>
</evidence>
<feature type="region of interest" description="Disordered" evidence="6">
    <location>
        <begin position="880"/>
        <end position="940"/>
    </location>
</feature>
<evidence type="ECO:0000256" key="5">
    <source>
        <dbReference type="PROSITE-ProRule" id="PRU00552"/>
    </source>
</evidence>
<dbReference type="PROSITE" id="PS51195">
    <property type="entry name" value="Q_MOTIF"/>
    <property type="match status" value="1"/>
</dbReference>
<accession>A0A023B6B3</accession>
<feature type="short sequence motif" description="Q motif" evidence="5">
    <location>
        <begin position="9"/>
        <end position="37"/>
    </location>
</feature>
<dbReference type="VEuPathDB" id="CryptoDB:GNI_084570"/>
<feature type="domain" description="Helicase C-terminal" evidence="8">
    <location>
        <begin position="249"/>
        <end position="401"/>
    </location>
</feature>
<dbReference type="SUPFAM" id="SSF52540">
    <property type="entry name" value="P-loop containing nucleoside triphosphate hydrolases"/>
    <property type="match status" value="1"/>
</dbReference>
<feature type="compositionally biased region" description="Low complexity" evidence="6">
    <location>
        <begin position="884"/>
        <end position="899"/>
    </location>
</feature>
<dbReference type="PANTHER" id="PTHR47959">
    <property type="entry name" value="ATP-DEPENDENT RNA HELICASE RHLE-RELATED"/>
    <property type="match status" value="1"/>
</dbReference>
<feature type="compositionally biased region" description="Acidic residues" evidence="6">
    <location>
        <begin position="645"/>
        <end position="666"/>
    </location>
</feature>
<feature type="region of interest" description="Disordered" evidence="6">
    <location>
        <begin position="614"/>
        <end position="702"/>
    </location>
</feature>
<dbReference type="EMBL" id="AFNH02000635">
    <property type="protein sequence ID" value="EZG64997.1"/>
    <property type="molecule type" value="Genomic_DNA"/>
</dbReference>
<keyword evidence="3 10" id="KW-0347">Helicase</keyword>
<organism evidence="10 11">
    <name type="scientific">Gregarina niphandrodes</name>
    <name type="common">Septate eugregarine</name>
    <dbReference type="NCBI Taxonomy" id="110365"/>
    <lineage>
        <taxon>Eukaryota</taxon>
        <taxon>Sar</taxon>
        <taxon>Alveolata</taxon>
        <taxon>Apicomplexa</taxon>
        <taxon>Conoidasida</taxon>
        <taxon>Gregarinasina</taxon>
        <taxon>Eugregarinorida</taxon>
        <taxon>Gregarinidae</taxon>
        <taxon>Gregarina</taxon>
    </lineage>
</organism>
<dbReference type="InterPro" id="IPR014001">
    <property type="entry name" value="Helicase_ATP-bd"/>
</dbReference>
<dbReference type="OMA" id="KYHILFF"/>
<dbReference type="GO" id="GO:0003676">
    <property type="term" value="F:nucleic acid binding"/>
    <property type="evidence" value="ECO:0007669"/>
    <property type="project" value="InterPro"/>
</dbReference>
<dbReference type="InterPro" id="IPR001650">
    <property type="entry name" value="Helicase_C-like"/>
</dbReference>
<dbReference type="AlphaFoldDB" id="A0A023B6B3"/>
<feature type="domain" description="DEAD-box RNA helicase Q" evidence="9">
    <location>
        <begin position="9"/>
        <end position="37"/>
    </location>
</feature>
<dbReference type="PROSITE" id="PS51194">
    <property type="entry name" value="HELICASE_CTER"/>
    <property type="match status" value="1"/>
</dbReference>
<protein>
    <submittedName>
        <fullName evidence="10">Helicase</fullName>
    </submittedName>
</protein>
<dbReference type="GO" id="GO:0005524">
    <property type="term" value="F:ATP binding"/>
    <property type="evidence" value="ECO:0007669"/>
    <property type="project" value="UniProtKB-KW"/>
</dbReference>
<proteinExistence type="predicted"/>
<keyword evidence="4" id="KW-0067">ATP-binding</keyword>
<evidence type="ECO:0000259" key="7">
    <source>
        <dbReference type="PROSITE" id="PS51192"/>
    </source>
</evidence>
<dbReference type="GO" id="GO:0005829">
    <property type="term" value="C:cytosol"/>
    <property type="evidence" value="ECO:0007669"/>
    <property type="project" value="TreeGrafter"/>
</dbReference>
<keyword evidence="2" id="KW-0378">Hydrolase</keyword>
<dbReference type="Pfam" id="PF00270">
    <property type="entry name" value="DEAD"/>
    <property type="match status" value="1"/>
</dbReference>
<evidence type="ECO:0000259" key="9">
    <source>
        <dbReference type="PROSITE" id="PS51195"/>
    </source>
</evidence>
<gene>
    <name evidence="10" type="ORF">GNI_084570</name>
</gene>
<evidence type="ECO:0000313" key="11">
    <source>
        <dbReference type="Proteomes" id="UP000019763"/>
    </source>
</evidence>
<name>A0A023B6B3_GRENI</name>
<dbReference type="PROSITE" id="PS51192">
    <property type="entry name" value="HELICASE_ATP_BIND_1"/>
    <property type="match status" value="1"/>
</dbReference>
<dbReference type="Gene3D" id="3.40.50.300">
    <property type="entry name" value="P-loop containing nucleotide triphosphate hydrolases"/>
    <property type="match status" value="2"/>
</dbReference>
<evidence type="ECO:0000259" key="8">
    <source>
        <dbReference type="PROSITE" id="PS51194"/>
    </source>
</evidence>
<reference evidence="10" key="1">
    <citation type="submission" date="2013-12" db="EMBL/GenBank/DDBJ databases">
        <authorList>
            <person name="Omoto C.K."/>
            <person name="Sibley D."/>
            <person name="Venepally P."/>
            <person name="Hadjithomas M."/>
            <person name="Karamycheva S."/>
            <person name="Brunk B."/>
            <person name="Roos D."/>
            <person name="Caler E."/>
            <person name="Lorenzi H."/>
        </authorList>
    </citation>
    <scope>NUCLEOTIDE SEQUENCE</scope>
</reference>
<evidence type="ECO:0000256" key="1">
    <source>
        <dbReference type="ARBA" id="ARBA00022741"/>
    </source>
</evidence>
<evidence type="ECO:0000256" key="6">
    <source>
        <dbReference type="SAM" id="MobiDB-lite"/>
    </source>
</evidence>
<dbReference type="Pfam" id="PF00271">
    <property type="entry name" value="Helicase_C"/>
    <property type="match status" value="1"/>
</dbReference>
<comment type="caution">
    <text evidence="10">The sequence shown here is derived from an EMBL/GenBank/DDBJ whole genome shotgun (WGS) entry which is preliminary data.</text>
</comment>
<evidence type="ECO:0000256" key="4">
    <source>
        <dbReference type="ARBA" id="ARBA00022840"/>
    </source>
</evidence>
<evidence type="ECO:0000313" key="10">
    <source>
        <dbReference type="EMBL" id="EZG64997.1"/>
    </source>
</evidence>
<keyword evidence="1" id="KW-0547">Nucleotide-binding</keyword>
<dbReference type="Proteomes" id="UP000019763">
    <property type="component" value="Unassembled WGS sequence"/>
</dbReference>
<keyword evidence="11" id="KW-1185">Reference proteome</keyword>
<dbReference type="PANTHER" id="PTHR47959:SF8">
    <property type="entry name" value="RNA HELICASE"/>
    <property type="match status" value="1"/>
</dbReference>